<accession>A0A915IBX2</accession>
<dbReference type="AlphaFoldDB" id="A0A915IBX2"/>
<proteinExistence type="predicted"/>
<dbReference type="Proteomes" id="UP000887565">
    <property type="component" value="Unplaced"/>
</dbReference>
<organism evidence="1 2">
    <name type="scientific">Romanomermis culicivorax</name>
    <name type="common">Nematode worm</name>
    <dbReference type="NCBI Taxonomy" id="13658"/>
    <lineage>
        <taxon>Eukaryota</taxon>
        <taxon>Metazoa</taxon>
        <taxon>Ecdysozoa</taxon>
        <taxon>Nematoda</taxon>
        <taxon>Enoplea</taxon>
        <taxon>Dorylaimia</taxon>
        <taxon>Mermithida</taxon>
        <taxon>Mermithoidea</taxon>
        <taxon>Mermithidae</taxon>
        <taxon>Romanomermis</taxon>
    </lineage>
</organism>
<keyword evidence="1" id="KW-1185">Reference proteome</keyword>
<dbReference type="WBParaSite" id="nRc.2.0.1.t11387-RA">
    <property type="protein sequence ID" value="nRc.2.0.1.t11387-RA"/>
    <property type="gene ID" value="nRc.2.0.1.g11387"/>
</dbReference>
<protein>
    <submittedName>
        <fullName evidence="2">Uncharacterized protein</fullName>
    </submittedName>
</protein>
<evidence type="ECO:0000313" key="1">
    <source>
        <dbReference type="Proteomes" id="UP000887565"/>
    </source>
</evidence>
<sequence>MTLEFLLNFAPLVPKCCGMISQLPTSQQLFQEMEDVDQTTKYTLYKKDENELQNHQGRN</sequence>
<reference evidence="2" key="1">
    <citation type="submission" date="2022-11" db="UniProtKB">
        <authorList>
            <consortium name="WormBaseParasite"/>
        </authorList>
    </citation>
    <scope>IDENTIFICATION</scope>
</reference>
<evidence type="ECO:0000313" key="2">
    <source>
        <dbReference type="WBParaSite" id="nRc.2.0.1.t11387-RA"/>
    </source>
</evidence>
<name>A0A915IBX2_ROMCU</name>